<organism evidence="5 6">
    <name type="scientific">Jejubacter calystegiae</name>
    <dbReference type="NCBI Taxonomy" id="2579935"/>
    <lineage>
        <taxon>Bacteria</taxon>
        <taxon>Pseudomonadati</taxon>
        <taxon>Pseudomonadota</taxon>
        <taxon>Gammaproteobacteria</taxon>
        <taxon>Enterobacterales</taxon>
        <taxon>Enterobacteriaceae</taxon>
        <taxon>Jejubacter</taxon>
    </lineage>
</organism>
<keyword evidence="2 5" id="KW-0032">Aminotransferase</keyword>
<dbReference type="InterPro" id="IPR015424">
    <property type="entry name" value="PyrdxlP-dep_Trfase"/>
</dbReference>
<comment type="cofactor">
    <cofactor evidence="1">
        <name>pyridoxal 5'-phosphate</name>
        <dbReference type="ChEBI" id="CHEBI:597326"/>
    </cofactor>
</comment>
<evidence type="ECO:0000256" key="1">
    <source>
        <dbReference type="ARBA" id="ARBA00001933"/>
    </source>
</evidence>
<dbReference type="InterPro" id="IPR005814">
    <property type="entry name" value="Aminotrans_3"/>
</dbReference>
<dbReference type="InterPro" id="IPR015421">
    <property type="entry name" value="PyrdxlP-dep_Trfase_major"/>
</dbReference>
<protein>
    <submittedName>
        <fullName evidence="5">Aminotransferase class III-fold pyridoxal phosphate-dependent enzyme</fullName>
    </submittedName>
</protein>
<dbReference type="PANTHER" id="PTHR11986:SF79">
    <property type="entry name" value="ACETYLORNITHINE AMINOTRANSFERASE, MITOCHONDRIAL"/>
    <property type="match status" value="1"/>
</dbReference>
<dbReference type="SUPFAM" id="SSF53383">
    <property type="entry name" value="PLP-dependent transferases"/>
    <property type="match status" value="1"/>
</dbReference>
<proteinExistence type="predicted"/>
<sequence length="950" mass="105272">MDNYITLCKPTLSKALLSIGLDKKYFKASGNYLYYRNSQGEEVEVLDLLGGYGATLIGHFHPQIGSRYKDYIEQKVPFHNQFSIREGAGELSTLLNSRLCHETNYRDGFQFCYTSTGAETMEIALKHAEYARSLELNAMQQQLKADYDSLNPQYSYHLLPQQERLLGVSRLASSHVIKQALVRYNTEQFNKHPIFIALENAFHGKMMLTANCTHHPMYRAFLRCLNIETRFLSAHVVNEIVHNIEHHGLWGEALQPEVIDGVIHLKPLIIRRVVAILAEPVQGEGGVWPLNATVAEDLNKLRDSLHCPLIADEVQSGSGRCGMLVAASNIGLNADYYALSKALGAGYVKIGVVAIKKSHIASGFDLIQSSTFGEDDLSCKVARDYLELLFNGDDPLIKRVGKISEQLGKILDQLKNRFPDVIKDVRYQGLLLGIEFNDVAESSSYLMQNIAAQRSLGYIIAGHLLNAYNIRVAPSGSSENVLRFEPSVYLEQRHISLLQRGLERICLGIRYADVGFLLRPIINKGTSSAIQPKDYRLTASGIDKSATPADFSVTFVNHLISAAGLRDVEPSFEGFSDKELEVFLLNTSFNLSTVPFPASRIRNKYGKTVDFIIHPIPVTSQMIAHALEKNNLTQLRAEINQRIDFAMQNGSRVAGLGMFTSIITNNGKSVKNNSITVTTGNALTVGMSIAAVKKAFGQRDLACASLSVIGAAGNIGSVYAEILGAECRTLRLLGSSKQDSLLRLKAVMYNIYAHYYDDFSTGKTYPVGSLAARLADVFNTMQPDIHQQCHTPSVGRCISDYLAEHYPAEMFISISQQIDDVTDSDIIICATNATNSILPLGQLRQKAVVCDIAVPHNVLQDDLIDRPDILLLRGGVVKTPYDDGLDPRIRAYLEGNQLYACMTETILLALEECTEHYSYGNITPEQVENVMQLADKHGFVLEDVKRESSL</sequence>
<dbReference type="InterPro" id="IPR015422">
    <property type="entry name" value="PyrdxlP-dep_Trfase_small"/>
</dbReference>
<dbReference type="Pfam" id="PF00202">
    <property type="entry name" value="Aminotran_3"/>
    <property type="match status" value="1"/>
</dbReference>
<dbReference type="KEGG" id="izh:FEM41_10110"/>
<keyword evidence="4" id="KW-0663">Pyridoxal phosphate</keyword>
<dbReference type="Gene3D" id="3.90.1150.10">
    <property type="entry name" value="Aspartate Aminotransferase, domain 1"/>
    <property type="match status" value="1"/>
</dbReference>
<dbReference type="Proteomes" id="UP000302163">
    <property type="component" value="Chromosome"/>
</dbReference>
<dbReference type="AlphaFoldDB" id="A0A4P8YIW0"/>
<dbReference type="InterPro" id="IPR050103">
    <property type="entry name" value="Class-III_PLP-dep_AT"/>
</dbReference>
<dbReference type="GO" id="GO:0042802">
    <property type="term" value="F:identical protein binding"/>
    <property type="evidence" value="ECO:0007669"/>
    <property type="project" value="TreeGrafter"/>
</dbReference>
<dbReference type="PANTHER" id="PTHR11986">
    <property type="entry name" value="AMINOTRANSFERASE CLASS III"/>
    <property type="match status" value="1"/>
</dbReference>
<keyword evidence="6" id="KW-1185">Reference proteome</keyword>
<keyword evidence="3 5" id="KW-0808">Transferase</keyword>
<dbReference type="Gene3D" id="3.40.50.720">
    <property type="entry name" value="NAD(P)-binding Rossmann-like Domain"/>
    <property type="match status" value="1"/>
</dbReference>
<dbReference type="OrthoDB" id="9801052at2"/>
<dbReference type="EMBL" id="CP040428">
    <property type="protein sequence ID" value="QCT19983.1"/>
    <property type="molecule type" value="Genomic_DNA"/>
</dbReference>
<evidence type="ECO:0000256" key="4">
    <source>
        <dbReference type="ARBA" id="ARBA00022898"/>
    </source>
</evidence>
<dbReference type="RefSeq" id="WP_138095860.1">
    <property type="nucleotide sequence ID" value="NZ_CP040428.1"/>
</dbReference>
<name>A0A4P8YIW0_9ENTR</name>
<dbReference type="Gene3D" id="3.40.640.10">
    <property type="entry name" value="Type I PLP-dependent aspartate aminotransferase-like (Major domain)"/>
    <property type="match status" value="1"/>
</dbReference>
<dbReference type="GO" id="GO:0008483">
    <property type="term" value="F:transaminase activity"/>
    <property type="evidence" value="ECO:0007669"/>
    <property type="project" value="UniProtKB-KW"/>
</dbReference>
<evidence type="ECO:0000313" key="6">
    <source>
        <dbReference type="Proteomes" id="UP000302163"/>
    </source>
</evidence>
<accession>A0A4P8YIW0</accession>
<evidence type="ECO:0000256" key="3">
    <source>
        <dbReference type="ARBA" id="ARBA00022679"/>
    </source>
</evidence>
<evidence type="ECO:0000313" key="5">
    <source>
        <dbReference type="EMBL" id="QCT19983.1"/>
    </source>
</evidence>
<dbReference type="GO" id="GO:0030170">
    <property type="term" value="F:pyridoxal phosphate binding"/>
    <property type="evidence" value="ECO:0007669"/>
    <property type="project" value="InterPro"/>
</dbReference>
<gene>
    <name evidence="5" type="ORF">FEM41_10110</name>
</gene>
<evidence type="ECO:0000256" key="2">
    <source>
        <dbReference type="ARBA" id="ARBA00022576"/>
    </source>
</evidence>
<reference evidence="5 6" key="1">
    <citation type="submission" date="2019-05" db="EMBL/GenBank/DDBJ databases">
        <title>Complete genome sequence of Izhakiella calystegiae KSNA2, an endophyte isolated from beach morning glory (Calystegia soldanella).</title>
        <authorList>
            <person name="Jiang L."/>
            <person name="Jeong J.C."/>
            <person name="Kim C.Y."/>
            <person name="Kim D.H."/>
            <person name="Kim S.W."/>
            <person name="Lee j."/>
        </authorList>
    </citation>
    <scope>NUCLEOTIDE SEQUENCE [LARGE SCALE GENOMIC DNA]</scope>
    <source>
        <strain evidence="5 6">KSNA2</strain>
    </source>
</reference>